<dbReference type="EMBL" id="JBHTIH010000003">
    <property type="protein sequence ID" value="MFD0739049.1"/>
    <property type="molecule type" value="Genomic_DNA"/>
</dbReference>
<dbReference type="InterPro" id="IPR056074">
    <property type="entry name" value="DUF7657"/>
</dbReference>
<dbReference type="Pfam" id="PF24677">
    <property type="entry name" value="DUF7657"/>
    <property type="match status" value="1"/>
</dbReference>
<feature type="transmembrane region" description="Helical" evidence="1">
    <location>
        <begin position="186"/>
        <end position="208"/>
    </location>
</feature>
<feature type="transmembrane region" description="Helical" evidence="1">
    <location>
        <begin position="406"/>
        <end position="422"/>
    </location>
</feature>
<evidence type="ECO:0000256" key="1">
    <source>
        <dbReference type="SAM" id="Phobius"/>
    </source>
</evidence>
<comment type="caution">
    <text evidence="4">The sequence shown here is derived from an EMBL/GenBank/DDBJ whole genome shotgun (WGS) entry which is preliminary data.</text>
</comment>
<feature type="transmembrane region" description="Helical" evidence="1">
    <location>
        <begin position="686"/>
        <end position="703"/>
    </location>
</feature>
<proteinExistence type="predicted"/>
<keyword evidence="5" id="KW-1185">Reference proteome</keyword>
<keyword evidence="1" id="KW-0472">Membrane</keyword>
<dbReference type="Pfam" id="PF24672">
    <property type="entry name" value="DUF7654"/>
    <property type="match status" value="1"/>
</dbReference>
<name>A0ABW2YM02_9GAMM</name>
<evidence type="ECO:0008006" key="6">
    <source>
        <dbReference type="Google" id="ProtNLM"/>
    </source>
</evidence>
<feature type="domain" description="DUF7654" evidence="2">
    <location>
        <begin position="733"/>
        <end position="873"/>
    </location>
</feature>
<keyword evidence="1" id="KW-1133">Transmembrane helix</keyword>
<keyword evidence="1" id="KW-0812">Transmembrane</keyword>
<evidence type="ECO:0000313" key="4">
    <source>
        <dbReference type="EMBL" id="MFD0739049.1"/>
    </source>
</evidence>
<evidence type="ECO:0000259" key="3">
    <source>
        <dbReference type="Pfam" id="PF24677"/>
    </source>
</evidence>
<protein>
    <recommendedName>
        <fullName evidence="6">Glycosyltransferase RgtA/B/C/D-like domain-containing protein</fullName>
    </recommendedName>
</protein>
<feature type="transmembrane region" description="Helical" evidence="1">
    <location>
        <begin position="621"/>
        <end position="641"/>
    </location>
</feature>
<feature type="transmembrane region" description="Helical" evidence="1">
    <location>
        <begin position="381"/>
        <end position="400"/>
    </location>
</feature>
<feature type="transmembrane region" description="Helical" evidence="1">
    <location>
        <begin position="583"/>
        <end position="601"/>
    </location>
</feature>
<feature type="transmembrane region" description="Helical" evidence="1">
    <location>
        <begin position="234"/>
        <end position="258"/>
    </location>
</feature>
<feature type="transmembrane region" description="Helical" evidence="1">
    <location>
        <begin position="354"/>
        <end position="374"/>
    </location>
</feature>
<evidence type="ECO:0000313" key="5">
    <source>
        <dbReference type="Proteomes" id="UP001597090"/>
    </source>
</evidence>
<feature type="transmembrane region" description="Helical" evidence="1">
    <location>
        <begin position="451"/>
        <end position="468"/>
    </location>
</feature>
<feature type="transmembrane region" description="Helical" evidence="1">
    <location>
        <begin position="480"/>
        <end position="503"/>
    </location>
</feature>
<gene>
    <name evidence="4" type="ORF">ACFQZQ_07120</name>
</gene>
<dbReference type="Proteomes" id="UP001597090">
    <property type="component" value="Unassembled WGS sequence"/>
</dbReference>
<evidence type="ECO:0000259" key="2">
    <source>
        <dbReference type="Pfam" id="PF24672"/>
    </source>
</evidence>
<dbReference type="InterPro" id="IPR056071">
    <property type="entry name" value="DUF7654"/>
</dbReference>
<feature type="transmembrane region" description="Helical" evidence="1">
    <location>
        <begin position="427"/>
        <end position="445"/>
    </location>
</feature>
<feature type="transmembrane region" description="Helical" evidence="1">
    <location>
        <begin position="558"/>
        <end position="576"/>
    </location>
</feature>
<organism evidence="4 5">
    <name type="scientific">Lysobacter koreensis</name>
    <dbReference type="NCBI Taxonomy" id="266122"/>
    <lineage>
        <taxon>Bacteria</taxon>
        <taxon>Pseudomonadati</taxon>
        <taxon>Pseudomonadota</taxon>
        <taxon>Gammaproteobacteria</taxon>
        <taxon>Lysobacterales</taxon>
        <taxon>Lysobacteraceae</taxon>
        <taxon>Lysobacter</taxon>
    </lineage>
</organism>
<feature type="transmembrane region" description="Helical" evidence="1">
    <location>
        <begin position="708"/>
        <end position="727"/>
    </location>
</feature>
<accession>A0ABW2YM02</accession>
<reference evidence="5" key="1">
    <citation type="journal article" date="2019" name="Int. J. Syst. Evol. Microbiol.">
        <title>The Global Catalogue of Microorganisms (GCM) 10K type strain sequencing project: providing services to taxonomists for standard genome sequencing and annotation.</title>
        <authorList>
            <consortium name="The Broad Institute Genomics Platform"/>
            <consortium name="The Broad Institute Genome Sequencing Center for Infectious Disease"/>
            <person name="Wu L."/>
            <person name="Ma J."/>
        </authorList>
    </citation>
    <scope>NUCLEOTIDE SEQUENCE [LARGE SCALE GENOMIC DNA]</scope>
    <source>
        <strain evidence="5">CCUG 55491</strain>
    </source>
</reference>
<dbReference type="RefSeq" id="WP_386812064.1">
    <property type="nucleotide sequence ID" value="NZ_JBHTIH010000003.1"/>
</dbReference>
<sequence length="883" mass="95284">MNSELPPGHARLQTRLLPDSRWLRASLAVLFALAMLRLFGWGNPVVEVLVEIRSQAGADGEIFFARAGEGYHPDRRVAFSINPDGRWHAYRVEIPEHRGLDRIRIDPGSASGIVEIRRIGVEATGHSTGLAGSQLSAAMGVPNAMRAEAGIEAQVRFVATAPDPFVDFKLPEGAGVPAQDAQLVRWVTAAFAALLLWLLLAELAWPLLARRLAPHLRMPKVLDRWAARVSDSGVLVVPPQALALVAVALCGATLYIALNLHQSSIGVWEELYPAKPVEQLVDLGIPKRIRSDEWNTQAPWVLGQVAEGKADHNASIGGEAAPLLASVPVANPSAIAQAKFYGFYLFDSETGFSWWWAYKTFGLGLAFFWLFLLLTRGNVSASVLGTVWVYGSSFTQWWLSSHLPELLIAFALATIGGIYLLFARRRVMVGVGAALVTYAVLNLLLHLYPPFIVPLAYLGMAILAGLMLEPDRVALVREGLRWRVLCLGAAMLVVGLIGGNYLIEAMPSIEAMANTSYPGRRISAGGDFPLVRLLYGYFEVFRIGEHSLPLPPTNASEASSFIVLVPLLLLAMPFAALARRKNALLGALAIYCLVLGLWISVPMPRVVEAAMQALGWSWSPPLRSVLGLGIGSIIAVTVLFARIHDGTLEVRPVAARWMVPVLVLSCLLLFGWALHGVDPVFFRSKVVLVASVAVATMAAGIVLGRAGLFAAGLAVAVAPALLVNPLVSGLSAIQDKPILLAAKRQGDAAGDRWAVVGDFVFSQGLKAQGLEVVTGSQLIPNHRTAQLLDPHGQYKNIWNRYAHVALRSDPGRANPVYELLTPDLYMVGMDICGPDVRRLGVTRIAYTTAVPATDLRCLTPLDAPTDSGVRLFRLTPLVSTASP</sequence>
<feature type="domain" description="DUF7657" evidence="3">
    <location>
        <begin position="247"/>
        <end position="640"/>
    </location>
</feature>
<feature type="transmembrane region" description="Helical" evidence="1">
    <location>
        <begin position="653"/>
        <end position="674"/>
    </location>
</feature>